<dbReference type="PANTHER" id="PTHR43861">
    <property type="entry name" value="TRANS-ACONITATE 2-METHYLTRANSFERASE-RELATED"/>
    <property type="match status" value="1"/>
</dbReference>
<dbReference type="GO" id="GO:0032259">
    <property type="term" value="P:methylation"/>
    <property type="evidence" value="ECO:0007669"/>
    <property type="project" value="UniProtKB-KW"/>
</dbReference>
<dbReference type="InterPro" id="IPR013216">
    <property type="entry name" value="Methyltransf_11"/>
</dbReference>
<gene>
    <name evidence="2" type="ORF">CK510_15490</name>
</gene>
<evidence type="ECO:0000313" key="3">
    <source>
        <dbReference type="Proteomes" id="UP000218238"/>
    </source>
</evidence>
<accession>A0A2A2THC7</accession>
<dbReference type="CDD" id="cd02440">
    <property type="entry name" value="AdoMet_MTases"/>
    <property type="match status" value="1"/>
</dbReference>
<dbReference type="RefSeq" id="WP_095722556.1">
    <property type="nucleotide sequence ID" value="NZ_NTFS01000166.1"/>
</dbReference>
<sequence>MSTNTWDTALYEGKHAFVWKYGEDLLNLLSPQPGEKILDLGCGTGQLTAKIAETGAIALGIDADAAMIAGANANYPNSDLNPDLNLNLNFAVADAASFKFDTAFDAVFSNAVLHWIPDADAVIRCIYQALKPGGRFVAEFGGKDNVKFITSALSEALEEIGFDSQTLASHTSAWYFPSIGDYTTRLEQQGFDVIYAVLFNRSTALSDGNAGLRNWLLMFASRFLSQLSHEQQNLVIQKVEQRLKSSLYRDGVWNADYRRIRVVGIK</sequence>
<dbReference type="InterPro" id="IPR029063">
    <property type="entry name" value="SAM-dependent_MTases_sf"/>
</dbReference>
<keyword evidence="3" id="KW-1185">Reference proteome</keyword>
<dbReference type="GO" id="GO:0008757">
    <property type="term" value="F:S-adenosylmethionine-dependent methyltransferase activity"/>
    <property type="evidence" value="ECO:0007669"/>
    <property type="project" value="InterPro"/>
</dbReference>
<evidence type="ECO:0000313" key="2">
    <source>
        <dbReference type="EMBL" id="PAX53150.1"/>
    </source>
</evidence>
<organism evidence="2 3">
    <name type="scientific">Brunnivagina elsteri CCALA 953</name>
    <dbReference type="NCBI Taxonomy" id="987040"/>
    <lineage>
        <taxon>Bacteria</taxon>
        <taxon>Bacillati</taxon>
        <taxon>Cyanobacteriota</taxon>
        <taxon>Cyanophyceae</taxon>
        <taxon>Nostocales</taxon>
        <taxon>Calotrichaceae</taxon>
        <taxon>Brunnivagina</taxon>
    </lineage>
</organism>
<keyword evidence="2" id="KW-0808">Transferase</keyword>
<dbReference type="AlphaFoldDB" id="A0A2A2THC7"/>
<proteinExistence type="predicted"/>
<comment type="caution">
    <text evidence="2">The sequence shown here is derived from an EMBL/GenBank/DDBJ whole genome shotgun (WGS) entry which is preliminary data.</text>
</comment>
<dbReference type="EMBL" id="NTFS01000166">
    <property type="protein sequence ID" value="PAX53150.1"/>
    <property type="molecule type" value="Genomic_DNA"/>
</dbReference>
<dbReference type="Gene3D" id="3.40.50.150">
    <property type="entry name" value="Vaccinia Virus protein VP39"/>
    <property type="match status" value="1"/>
</dbReference>
<keyword evidence="2" id="KW-0489">Methyltransferase</keyword>
<dbReference type="SUPFAM" id="SSF53335">
    <property type="entry name" value="S-adenosyl-L-methionine-dependent methyltransferases"/>
    <property type="match status" value="1"/>
</dbReference>
<evidence type="ECO:0000259" key="1">
    <source>
        <dbReference type="Pfam" id="PF08241"/>
    </source>
</evidence>
<dbReference type="PANTHER" id="PTHR43861:SF1">
    <property type="entry name" value="TRANS-ACONITATE 2-METHYLTRANSFERASE"/>
    <property type="match status" value="1"/>
</dbReference>
<reference evidence="2 3" key="1">
    <citation type="submission" date="2017-08" db="EMBL/GenBank/DDBJ databases">
        <title>Draft genome sequence of filamentous cyanobacterium Calothrix elsteri CCALA 953.</title>
        <authorList>
            <person name="Gagunashvili A.N."/>
            <person name="Elster J."/>
            <person name="Andresson O.S."/>
        </authorList>
    </citation>
    <scope>NUCLEOTIDE SEQUENCE [LARGE SCALE GENOMIC DNA]</scope>
    <source>
        <strain evidence="2 3">CCALA 953</strain>
    </source>
</reference>
<feature type="domain" description="Methyltransferase type 11" evidence="1">
    <location>
        <begin position="38"/>
        <end position="137"/>
    </location>
</feature>
<name>A0A2A2THC7_9CYAN</name>
<dbReference type="Proteomes" id="UP000218238">
    <property type="component" value="Unassembled WGS sequence"/>
</dbReference>
<dbReference type="OrthoDB" id="9760689at2"/>
<protein>
    <submittedName>
        <fullName evidence="2">SAM-dependent methyltransferase</fullName>
    </submittedName>
</protein>
<dbReference type="Pfam" id="PF08241">
    <property type="entry name" value="Methyltransf_11"/>
    <property type="match status" value="1"/>
</dbReference>